<evidence type="ECO:0000256" key="1">
    <source>
        <dbReference type="SAM" id="MobiDB-lite"/>
    </source>
</evidence>
<feature type="compositionally biased region" description="Basic and acidic residues" evidence="1">
    <location>
        <begin position="1"/>
        <end position="10"/>
    </location>
</feature>
<reference evidence="3" key="1">
    <citation type="journal article" date="2019" name="Int. J. Syst. Evol. Microbiol.">
        <title>The Global Catalogue of Microorganisms (GCM) 10K type strain sequencing project: providing services to taxonomists for standard genome sequencing and annotation.</title>
        <authorList>
            <consortium name="The Broad Institute Genomics Platform"/>
            <consortium name="The Broad Institute Genome Sequencing Center for Infectious Disease"/>
            <person name="Wu L."/>
            <person name="Ma J."/>
        </authorList>
    </citation>
    <scope>NUCLEOTIDE SEQUENCE [LARGE SCALE GENOMIC DNA]</scope>
    <source>
        <strain evidence="3">JCM 31404</strain>
    </source>
</reference>
<name>A0ABQ2RWV8_9DEIO</name>
<feature type="compositionally biased region" description="Basic and acidic residues" evidence="1">
    <location>
        <begin position="84"/>
        <end position="93"/>
    </location>
</feature>
<evidence type="ECO:0000313" key="2">
    <source>
        <dbReference type="EMBL" id="GGR75749.1"/>
    </source>
</evidence>
<proteinExistence type="predicted"/>
<dbReference type="EMBL" id="BMQM01000058">
    <property type="protein sequence ID" value="GGR75749.1"/>
    <property type="molecule type" value="Genomic_DNA"/>
</dbReference>
<feature type="region of interest" description="Disordered" evidence="1">
    <location>
        <begin position="1"/>
        <end position="93"/>
    </location>
</feature>
<evidence type="ECO:0008006" key="4">
    <source>
        <dbReference type="Google" id="ProtNLM"/>
    </source>
</evidence>
<protein>
    <recommendedName>
        <fullName evidence="4">CopG family transcriptional regulator</fullName>
    </recommendedName>
</protein>
<evidence type="ECO:0000313" key="3">
    <source>
        <dbReference type="Proteomes" id="UP000634308"/>
    </source>
</evidence>
<accession>A0ABQ2RWV8</accession>
<dbReference type="SUPFAM" id="SSF47598">
    <property type="entry name" value="Ribbon-helix-helix"/>
    <property type="match status" value="1"/>
</dbReference>
<dbReference type="Proteomes" id="UP000634308">
    <property type="component" value="Unassembled WGS sequence"/>
</dbReference>
<gene>
    <name evidence="2" type="ORF">GCM10008959_40910</name>
</gene>
<keyword evidence="3" id="KW-1185">Reference proteome</keyword>
<comment type="caution">
    <text evidence="2">The sequence shown here is derived from an EMBL/GenBank/DDBJ whole genome shotgun (WGS) entry which is preliminary data.</text>
</comment>
<organism evidence="2 3">
    <name type="scientific">Deinococcus seoulensis</name>
    <dbReference type="NCBI Taxonomy" id="1837379"/>
    <lineage>
        <taxon>Bacteria</taxon>
        <taxon>Thermotogati</taxon>
        <taxon>Deinococcota</taxon>
        <taxon>Deinococci</taxon>
        <taxon>Deinococcales</taxon>
        <taxon>Deinococcaceae</taxon>
        <taxon>Deinococcus</taxon>
    </lineage>
</organism>
<dbReference type="InterPro" id="IPR010985">
    <property type="entry name" value="Ribbon_hlx_hlx"/>
</dbReference>
<sequence>MTKKTTKDRYSYVQPAAVQEAAPKKPARKTPAKKPTAPVTSPEPAPVAVPVQPSAATGAAAALRDPELFRLPPPQRGRAAADGVQRRGDVEREQMNVRIRPELKRAAASLAGLHGTSLGDVIEAALVEYIRKQQG</sequence>
<feature type="compositionally biased region" description="Low complexity" evidence="1">
    <location>
        <begin position="48"/>
        <end position="57"/>
    </location>
</feature>
<dbReference type="RefSeq" id="WP_189066845.1">
    <property type="nucleotide sequence ID" value="NZ_BMQM01000058.1"/>
</dbReference>